<sequence>MMPQDAFSTTITFEYRDERPENMLPLLPPAEDQVERCLAGFGKEFCGRKLSKVSDFIFQIVK</sequence>
<evidence type="ECO:0000313" key="2">
    <source>
        <dbReference type="Proteomes" id="UP001266099"/>
    </source>
</evidence>
<evidence type="ECO:0000313" key="1">
    <source>
        <dbReference type="EMBL" id="MDR6938899.1"/>
    </source>
</evidence>
<comment type="caution">
    <text evidence="1">The sequence shown here is derived from an EMBL/GenBank/DDBJ whole genome shotgun (WGS) entry which is preliminary data.</text>
</comment>
<dbReference type="RefSeq" id="WP_309955086.1">
    <property type="nucleotide sequence ID" value="NZ_JAVDUJ010000001.1"/>
</dbReference>
<proteinExistence type="predicted"/>
<organism evidence="1 2">
    <name type="scientific">Arcanobacterium hippocoleae</name>
    <dbReference type="NCBI Taxonomy" id="149017"/>
    <lineage>
        <taxon>Bacteria</taxon>
        <taxon>Bacillati</taxon>
        <taxon>Actinomycetota</taxon>
        <taxon>Actinomycetes</taxon>
        <taxon>Actinomycetales</taxon>
        <taxon>Actinomycetaceae</taxon>
        <taxon>Arcanobacterium</taxon>
    </lineage>
</organism>
<keyword evidence="2" id="KW-1185">Reference proteome</keyword>
<name>A0ABU1T0T4_9ACTO</name>
<gene>
    <name evidence="1" type="ORF">J2S36_000442</name>
</gene>
<dbReference type="Proteomes" id="UP001266099">
    <property type="component" value="Unassembled WGS sequence"/>
</dbReference>
<accession>A0ABU1T0T4</accession>
<dbReference type="EMBL" id="JAVDUJ010000001">
    <property type="protein sequence ID" value="MDR6938899.1"/>
    <property type="molecule type" value="Genomic_DNA"/>
</dbReference>
<protein>
    <submittedName>
        <fullName evidence="1">Uncharacterized protein</fullName>
    </submittedName>
</protein>
<reference evidence="1 2" key="1">
    <citation type="submission" date="2023-07" db="EMBL/GenBank/DDBJ databases">
        <title>Sequencing the genomes of 1000 actinobacteria strains.</title>
        <authorList>
            <person name="Klenk H.-P."/>
        </authorList>
    </citation>
    <scope>NUCLEOTIDE SEQUENCE [LARGE SCALE GENOMIC DNA]</scope>
    <source>
        <strain evidence="1 2">DSM 15539</strain>
    </source>
</reference>